<name>A0A9N7TK76_PLEPL</name>
<organism evidence="2 3">
    <name type="scientific">Pleuronectes platessa</name>
    <name type="common">European plaice</name>
    <dbReference type="NCBI Taxonomy" id="8262"/>
    <lineage>
        <taxon>Eukaryota</taxon>
        <taxon>Metazoa</taxon>
        <taxon>Chordata</taxon>
        <taxon>Craniata</taxon>
        <taxon>Vertebrata</taxon>
        <taxon>Euteleostomi</taxon>
        <taxon>Actinopterygii</taxon>
        <taxon>Neopterygii</taxon>
        <taxon>Teleostei</taxon>
        <taxon>Neoteleostei</taxon>
        <taxon>Acanthomorphata</taxon>
        <taxon>Carangaria</taxon>
        <taxon>Pleuronectiformes</taxon>
        <taxon>Pleuronectoidei</taxon>
        <taxon>Pleuronectidae</taxon>
        <taxon>Pleuronectes</taxon>
    </lineage>
</organism>
<reference evidence="2" key="1">
    <citation type="submission" date="2020-03" db="EMBL/GenBank/DDBJ databases">
        <authorList>
            <person name="Weist P."/>
        </authorList>
    </citation>
    <scope>NUCLEOTIDE SEQUENCE</scope>
</reference>
<keyword evidence="3" id="KW-1185">Reference proteome</keyword>
<sequence length="135" mass="14443">MEWRPVRDAPPSRQEASWWRFDGASSEIQIHKWRHPKLQDSGDQPKPLTDHNTWQWRGREGPSSDGPVLSAPPPSPPSSLAARAPAPQRSPAVGAVGGLKGSSSELTLAGEPGSTGPVSMRPAPRLALARSSKAM</sequence>
<comment type="caution">
    <text evidence="2">The sequence shown here is derived from an EMBL/GenBank/DDBJ whole genome shotgun (WGS) entry which is preliminary data.</text>
</comment>
<evidence type="ECO:0000256" key="1">
    <source>
        <dbReference type="SAM" id="MobiDB-lite"/>
    </source>
</evidence>
<dbReference type="AlphaFoldDB" id="A0A9N7TK76"/>
<protein>
    <submittedName>
        <fullName evidence="2">Uncharacterized protein</fullName>
    </submittedName>
</protein>
<dbReference type="EMBL" id="CADEAL010000113">
    <property type="protein sequence ID" value="CAB1414577.1"/>
    <property type="molecule type" value="Genomic_DNA"/>
</dbReference>
<evidence type="ECO:0000313" key="2">
    <source>
        <dbReference type="EMBL" id="CAB1414577.1"/>
    </source>
</evidence>
<feature type="compositionally biased region" description="Low complexity" evidence="1">
    <location>
        <begin position="78"/>
        <end position="93"/>
    </location>
</feature>
<feature type="region of interest" description="Disordered" evidence="1">
    <location>
        <begin position="1"/>
        <end position="20"/>
    </location>
</feature>
<evidence type="ECO:0000313" key="3">
    <source>
        <dbReference type="Proteomes" id="UP001153269"/>
    </source>
</evidence>
<accession>A0A9N7TK76</accession>
<feature type="region of interest" description="Disordered" evidence="1">
    <location>
        <begin position="32"/>
        <end position="135"/>
    </location>
</feature>
<dbReference type="Proteomes" id="UP001153269">
    <property type="component" value="Unassembled WGS sequence"/>
</dbReference>
<gene>
    <name evidence="2" type="ORF">PLEPLA_LOCUS2286</name>
</gene>
<proteinExistence type="predicted"/>